<feature type="disulfide bond" evidence="7">
    <location>
        <begin position="690"/>
        <end position="717"/>
    </location>
</feature>
<dbReference type="CDD" id="cd00190">
    <property type="entry name" value="Tryp_SPc"/>
    <property type="match status" value="1"/>
</dbReference>
<dbReference type="FunFam" id="2.40.10.10:FF:000002">
    <property type="entry name" value="Transmembrane protease serine"/>
    <property type="match status" value="1"/>
</dbReference>
<evidence type="ECO:0000256" key="8">
    <source>
        <dbReference type="RuleBase" id="RU363034"/>
    </source>
</evidence>
<dbReference type="PANTHER" id="PTHR46393">
    <property type="entry name" value="SUSHI DOMAIN-CONTAINING PROTEIN"/>
    <property type="match status" value="1"/>
</dbReference>
<dbReference type="PROSITE" id="PS50923">
    <property type="entry name" value="SUSHI"/>
    <property type="match status" value="6"/>
</dbReference>
<dbReference type="InterPro" id="IPR001254">
    <property type="entry name" value="Trypsin_dom"/>
</dbReference>
<dbReference type="Gene3D" id="4.10.280.10">
    <property type="entry name" value="Helix-loop-helix DNA-binding domain"/>
    <property type="match status" value="1"/>
</dbReference>
<feature type="disulfide bond" evidence="7">
    <location>
        <begin position="820"/>
        <end position="847"/>
    </location>
</feature>
<dbReference type="GO" id="GO:0046983">
    <property type="term" value="F:protein dimerization activity"/>
    <property type="evidence" value="ECO:0007669"/>
    <property type="project" value="InterPro"/>
</dbReference>
<dbReference type="SUPFAM" id="SSF57535">
    <property type="entry name" value="Complement control module/SCR domain"/>
    <property type="match status" value="6"/>
</dbReference>
<feature type="region of interest" description="Disordered" evidence="9">
    <location>
        <begin position="541"/>
        <end position="561"/>
    </location>
</feature>
<evidence type="ECO:0000259" key="12">
    <source>
        <dbReference type="PROSITE" id="PS50923"/>
    </source>
</evidence>
<dbReference type="Pfam" id="PF00089">
    <property type="entry name" value="Trypsin"/>
    <property type="match status" value="2"/>
</dbReference>
<evidence type="ECO:0000259" key="10">
    <source>
        <dbReference type="PROSITE" id="PS50240"/>
    </source>
</evidence>
<dbReference type="SUPFAM" id="SSF50494">
    <property type="entry name" value="Trypsin-like serine proteases"/>
    <property type="match status" value="1"/>
</dbReference>
<feature type="domain" description="Sushi" evidence="12">
    <location>
        <begin position="787"/>
        <end position="849"/>
    </location>
</feature>
<dbReference type="SUPFAM" id="SSF47459">
    <property type="entry name" value="HLH, helix-loop-helix DNA-binding domain"/>
    <property type="match status" value="1"/>
</dbReference>
<dbReference type="InterPro" id="IPR009003">
    <property type="entry name" value="Peptidase_S1_PA"/>
</dbReference>
<evidence type="ECO:0000313" key="13">
    <source>
        <dbReference type="EMBL" id="EEN57797.1"/>
    </source>
</evidence>
<gene>
    <name evidence="13" type="ORF">BRAFLDRAFT_75995</name>
</gene>
<dbReference type="InParanoid" id="C3YPL3"/>
<feature type="domain" description="Sushi" evidence="12">
    <location>
        <begin position="472"/>
        <end position="532"/>
    </location>
</feature>
<feature type="disulfide bond" evidence="7">
    <location>
        <begin position="474"/>
        <end position="517"/>
    </location>
</feature>
<evidence type="ECO:0000256" key="2">
    <source>
        <dbReference type="ARBA" id="ARBA00022729"/>
    </source>
</evidence>
<keyword evidence="2" id="KW-0732">Signal</keyword>
<evidence type="ECO:0000256" key="1">
    <source>
        <dbReference type="ARBA" id="ARBA00022659"/>
    </source>
</evidence>
<dbReference type="Gene3D" id="2.10.70.10">
    <property type="entry name" value="Complement Module, domain 1"/>
    <property type="match status" value="6"/>
</dbReference>
<dbReference type="InterPro" id="IPR043504">
    <property type="entry name" value="Peptidase_S1_PA_chymotrypsin"/>
</dbReference>
<feature type="domain" description="Sushi" evidence="12">
    <location>
        <begin position="602"/>
        <end position="660"/>
    </location>
</feature>
<feature type="region of interest" description="Disordered" evidence="9">
    <location>
        <begin position="1"/>
        <end position="27"/>
    </location>
</feature>
<dbReference type="EMBL" id="GG666538">
    <property type="protein sequence ID" value="EEN57797.1"/>
    <property type="molecule type" value="Genomic_DNA"/>
</dbReference>
<accession>C3YPL3</accession>
<evidence type="ECO:0000256" key="5">
    <source>
        <dbReference type="ARBA" id="ARBA00023180"/>
    </source>
</evidence>
<evidence type="ECO:0000256" key="9">
    <source>
        <dbReference type="SAM" id="MobiDB-lite"/>
    </source>
</evidence>
<protein>
    <submittedName>
        <fullName evidence="13">Uncharacterized protein</fullName>
    </submittedName>
</protein>
<dbReference type="InterPro" id="IPR001314">
    <property type="entry name" value="Peptidase_S1A"/>
</dbReference>
<evidence type="ECO:0000259" key="11">
    <source>
        <dbReference type="PROSITE" id="PS50888"/>
    </source>
</evidence>
<feature type="domain" description="Sushi" evidence="12">
    <location>
        <begin position="542"/>
        <end position="601"/>
    </location>
</feature>
<dbReference type="PANTHER" id="PTHR46393:SF7">
    <property type="entry name" value="COMPLEMENT C2"/>
    <property type="match status" value="1"/>
</dbReference>
<dbReference type="GO" id="GO:0004252">
    <property type="term" value="F:serine-type endopeptidase activity"/>
    <property type="evidence" value="ECO:0007669"/>
    <property type="project" value="InterPro"/>
</dbReference>
<dbReference type="FunFam" id="2.10.70.10:FF:000014">
    <property type="entry name" value="Membrane cofactor protein"/>
    <property type="match status" value="1"/>
</dbReference>
<dbReference type="SMART" id="SM00032">
    <property type="entry name" value="CCP"/>
    <property type="match status" value="6"/>
</dbReference>
<feature type="domain" description="Sushi" evidence="12">
    <location>
        <begin position="721"/>
        <end position="783"/>
    </location>
</feature>
<evidence type="ECO:0000256" key="7">
    <source>
        <dbReference type="PROSITE-ProRule" id="PRU00302"/>
    </source>
</evidence>
<proteinExistence type="inferred from homology"/>
<feature type="domain" description="Peptidase S1" evidence="10">
    <location>
        <begin position="862"/>
        <end position="1075"/>
    </location>
</feature>
<dbReference type="CDD" id="cd00033">
    <property type="entry name" value="CCP"/>
    <property type="match status" value="6"/>
</dbReference>
<feature type="disulfide bond" evidence="7">
    <location>
        <begin position="573"/>
        <end position="600"/>
    </location>
</feature>
<dbReference type="InterPro" id="IPR018114">
    <property type="entry name" value="TRYPSIN_HIS"/>
</dbReference>
<sequence length="1075" mass="117417">MATSSSTDDAGEERRINSYLFDDPRKKSRNYLDTHKNIEKKRRDRINTSLTALKSIIPESQPAVTSNTAAVSSTSSQTLVTAMSSVSQSPANTVTSATSGSYQNGLMRARPPPPPNVTPAIFLQATSFQARLRAQAASHISSAPTMQQQVFPSAAIILQPQQQQQQQHQAMPSQQVINVTQPIDLTQQCNSKQRDVLDLRMTSQGREQLVASNQCIQRLQQLIDQHSMQEQSLMQVQPQNVQMPNAVPYVESTASHPPAYTQNMAGNLQGNDLSFINSASQAYILAELPAGVLLQDRMLGSVGEMLSDGTAMDTVPTVPPNDSDTSYHNPEQLQVPGIGESPVTEFVDPSALHVSTVVDDSALMALTVVTAILLLSGVTAFDIDVGGICEDEAEPCACGSTGLNFVITYKTCAAFYRWKPYCRICGDVDHNDVCQQYRYCAECRDLKYTESDGCARCPPNKYGKFCTLEPEVTCPDRGTPPNGQLRSRPLASYTEGSTVRFECNDGYSLRGSSTSRCESSGSWSSPVPSCVKVCQDPGTPTNGRIVPTGNRQQQQYRRPESHHNIGSQVTFRCNDGYRLVGAAQIICTYDGQWNDVIPSCEISCGRPEDASNADMVVAGTIEGDSVRYSCHPGYERTTGNLERWCVSDGRWSGEPPRCMKQCDDPGMPAHGSRLWEGEPQREGSAVVYRCNPGYELVGDERRECQSSGDWTGELPQCVMATTCDDPGDVANADRSVIGSEPPTFLTGTRVVFSCRPPRRIVGQAERRCLSNGTWTGHQPVCTKFMATTCDDPGDVANADRSVIGSEPPTFLTGTRVVFSCRPPRRIVGQAERRCLSNGTWTGHQPVCTKFCGKSPGAKTPFIFNGNVSAEGQWPWQAAILRNVQNSTGHIFFYLICGGAVLNDEWIITAAHCVTFPDSSAVINLDNIKVKLGKFYRDEALDDDYVQEFERHLRAGSEGVAIGWGTTETGEVAAQLKHARVPVIDSDTCEEAYAEKNIGLTVTRNMFCAGYEEGKVDACAGDSGGPIVFQTGEGEEKRWVLEGLVSWGSPEGCGLPMQYGGYVKLFKFVRWINSFI</sequence>
<feature type="domain" description="Sushi" evidence="12">
    <location>
        <begin position="661"/>
        <end position="719"/>
    </location>
</feature>
<dbReference type="Pfam" id="PF00084">
    <property type="entry name" value="Sushi"/>
    <property type="match status" value="6"/>
</dbReference>
<dbReference type="GO" id="GO:0006508">
    <property type="term" value="P:proteolysis"/>
    <property type="evidence" value="ECO:0007669"/>
    <property type="project" value="UniProtKB-KW"/>
</dbReference>
<dbReference type="Gene3D" id="2.40.10.10">
    <property type="entry name" value="Trypsin-like serine proteases"/>
    <property type="match status" value="2"/>
</dbReference>
<feature type="domain" description="BHLH" evidence="11">
    <location>
        <begin position="30"/>
        <end position="89"/>
    </location>
</feature>
<keyword evidence="8" id="KW-0720">Serine protease</keyword>
<dbReference type="PROSITE" id="PS50888">
    <property type="entry name" value="BHLH"/>
    <property type="match status" value="1"/>
</dbReference>
<dbReference type="PROSITE" id="PS00135">
    <property type="entry name" value="TRYPSIN_SER"/>
    <property type="match status" value="1"/>
</dbReference>
<dbReference type="SMART" id="SM00020">
    <property type="entry name" value="Tryp_SPc"/>
    <property type="match status" value="1"/>
</dbReference>
<dbReference type="PRINTS" id="PR00722">
    <property type="entry name" value="CHYMOTRYPSIN"/>
</dbReference>
<dbReference type="InterPro" id="IPR035976">
    <property type="entry name" value="Sushi/SCR/CCP_sf"/>
</dbReference>
<dbReference type="InterPro" id="IPR000436">
    <property type="entry name" value="Sushi_SCR_CCP_dom"/>
</dbReference>
<name>C3YPL3_BRAFL</name>
<dbReference type="InterPro" id="IPR033116">
    <property type="entry name" value="TRYPSIN_SER"/>
</dbReference>
<dbReference type="InterPro" id="IPR011598">
    <property type="entry name" value="bHLH_dom"/>
</dbReference>
<evidence type="ECO:0000256" key="3">
    <source>
        <dbReference type="ARBA" id="ARBA00022737"/>
    </source>
</evidence>
<reference evidence="13" key="1">
    <citation type="journal article" date="2008" name="Nature">
        <title>The amphioxus genome and the evolution of the chordate karyotype.</title>
        <authorList>
            <consortium name="US DOE Joint Genome Institute (JGI-PGF)"/>
            <person name="Putnam N.H."/>
            <person name="Butts T."/>
            <person name="Ferrier D.E.K."/>
            <person name="Furlong R.F."/>
            <person name="Hellsten U."/>
            <person name="Kawashima T."/>
            <person name="Robinson-Rechavi M."/>
            <person name="Shoguchi E."/>
            <person name="Terry A."/>
            <person name="Yu J.-K."/>
            <person name="Benito-Gutierrez E.L."/>
            <person name="Dubchak I."/>
            <person name="Garcia-Fernandez J."/>
            <person name="Gibson-Brown J.J."/>
            <person name="Grigoriev I.V."/>
            <person name="Horton A.C."/>
            <person name="de Jong P.J."/>
            <person name="Jurka J."/>
            <person name="Kapitonov V.V."/>
            <person name="Kohara Y."/>
            <person name="Kuroki Y."/>
            <person name="Lindquist E."/>
            <person name="Lucas S."/>
            <person name="Osoegawa K."/>
            <person name="Pennacchio L.A."/>
            <person name="Salamov A.A."/>
            <person name="Satou Y."/>
            <person name="Sauka-Spengler T."/>
            <person name="Schmutz J."/>
            <person name="Shin-I T."/>
            <person name="Toyoda A."/>
            <person name="Bronner-Fraser M."/>
            <person name="Fujiyama A."/>
            <person name="Holland L.Z."/>
            <person name="Holland P.W.H."/>
            <person name="Satoh N."/>
            <person name="Rokhsar D.S."/>
        </authorList>
    </citation>
    <scope>NUCLEOTIDE SEQUENCE [LARGE SCALE GENOMIC DNA]</scope>
    <source>
        <strain evidence="13">S238N-H82</strain>
        <tissue evidence="13">Testes</tissue>
    </source>
</reference>
<dbReference type="InterPro" id="IPR036638">
    <property type="entry name" value="HLH_DNA-bd_sf"/>
</dbReference>
<organism>
    <name type="scientific">Branchiostoma floridae</name>
    <name type="common">Florida lancelet</name>
    <name type="synonym">Amphioxus</name>
    <dbReference type="NCBI Taxonomy" id="7739"/>
    <lineage>
        <taxon>Eukaryota</taxon>
        <taxon>Metazoa</taxon>
        <taxon>Chordata</taxon>
        <taxon>Cephalochordata</taxon>
        <taxon>Leptocardii</taxon>
        <taxon>Amphioxiformes</taxon>
        <taxon>Branchiostomatidae</taxon>
        <taxon>Branchiostoma</taxon>
    </lineage>
</organism>
<feature type="disulfide bond" evidence="7">
    <location>
        <begin position="503"/>
        <end position="530"/>
    </location>
</feature>
<feature type="compositionally biased region" description="Basic and acidic residues" evidence="9">
    <location>
        <begin position="12"/>
        <end position="27"/>
    </location>
</feature>
<keyword evidence="4 7" id="KW-1015">Disulfide bond</keyword>
<dbReference type="PROSITE" id="PS50240">
    <property type="entry name" value="TRYPSIN_DOM"/>
    <property type="match status" value="1"/>
</dbReference>
<keyword evidence="3" id="KW-0677">Repeat</keyword>
<evidence type="ECO:0000256" key="4">
    <source>
        <dbReference type="ARBA" id="ARBA00023157"/>
    </source>
</evidence>
<keyword evidence="5" id="KW-0325">Glycoprotein</keyword>
<dbReference type="Pfam" id="PF00010">
    <property type="entry name" value="HLH"/>
    <property type="match status" value="1"/>
</dbReference>
<dbReference type="AlphaFoldDB" id="C3YPL3"/>
<comment type="caution">
    <text evidence="7">Lacks conserved residue(s) required for the propagation of feature annotation.</text>
</comment>
<dbReference type="PROSITE" id="PS00134">
    <property type="entry name" value="TRYPSIN_HIS"/>
    <property type="match status" value="1"/>
</dbReference>
<evidence type="ECO:0000256" key="6">
    <source>
        <dbReference type="ARBA" id="ARBA00024195"/>
    </source>
</evidence>
<keyword evidence="8" id="KW-0645">Protease</keyword>
<comment type="similarity">
    <text evidence="6">Belongs to the peptidase S1 family. CLIP subfamily.</text>
</comment>
<keyword evidence="8" id="KW-0378">Hydrolase</keyword>
<feature type="disulfide bond" evidence="7">
    <location>
        <begin position="754"/>
        <end position="781"/>
    </location>
</feature>
<keyword evidence="1 7" id="KW-0768">Sushi</keyword>
<dbReference type="eggNOG" id="KOG4297">
    <property type="taxonomic scope" value="Eukaryota"/>
</dbReference>